<keyword evidence="6" id="KW-0793">Thylakoid</keyword>
<dbReference type="HAMAP" id="MF_01416">
    <property type="entry name" value="ATP_synth_delta_bact"/>
    <property type="match status" value="1"/>
</dbReference>
<name>A0A078AL70_STYLE</name>
<feature type="region of interest" description="Disordered" evidence="9">
    <location>
        <begin position="45"/>
        <end position="88"/>
    </location>
</feature>
<comment type="subcellular location">
    <subcellularLocation>
        <location evidence="1">Membrane</location>
    </subcellularLocation>
</comment>
<dbReference type="Gene3D" id="1.10.520.20">
    <property type="entry name" value="N-terminal domain of the delta subunit of the F1F0-ATP synthase"/>
    <property type="match status" value="1"/>
</dbReference>
<dbReference type="OrthoDB" id="1262810at2759"/>
<dbReference type="AlphaFoldDB" id="A0A078AL70"/>
<evidence type="ECO:0000313" key="10">
    <source>
        <dbReference type="EMBL" id="CDW83110.1"/>
    </source>
</evidence>
<organism evidence="10 11">
    <name type="scientific">Stylonychia lemnae</name>
    <name type="common">Ciliate</name>
    <dbReference type="NCBI Taxonomy" id="5949"/>
    <lineage>
        <taxon>Eukaryota</taxon>
        <taxon>Sar</taxon>
        <taxon>Alveolata</taxon>
        <taxon>Ciliophora</taxon>
        <taxon>Intramacronucleata</taxon>
        <taxon>Spirotrichea</taxon>
        <taxon>Stichotrichia</taxon>
        <taxon>Sporadotrichida</taxon>
        <taxon>Oxytrichidae</taxon>
        <taxon>Stylonychinae</taxon>
        <taxon>Stylonychia</taxon>
    </lineage>
</organism>
<evidence type="ECO:0000313" key="11">
    <source>
        <dbReference type="Proteomes" id="UP000039865"/>
    </source>
</evidence>
<dbReference type="InterPro" id="IPR000711">
    <property type="entry name" value="ATPase_OSCP/dsu"/>
</dbReference>
<dbReference type="InterPro" id="IPR026015">
    <property type="entry name" value="ATP_synth_OSCP/delta_N_sf"/>
</dbReference>
<evidence type="ECO:0000256" key="1">
    <source>
        <dbReference type="ARBA" id="ARBA00004370"/>
    </source>
</evidence>
<dbReference type="GO" id="GO:0016020">
    <property type="term" value="C:membrane"/>
    <property type="evidence" value="ECO:0007669"/>
    <property type="project" value="UniProtKB-SubCell"/>
</dbReference>
<comment type="similarity">
    <text evidence="2">Belongs to the ATPase delta chain family.</text>
</comment>
<evidence type="ECO:0000256" key="3">
    <source>
        <dbReference type="ARBA" id="ARBA00022448"/>
    </source>
</evidence>
<dbReference type="InParanoid" id="A0A078AL70"/>
<evidence type="ECO:0000256" key="7">
    <source>
        <dbReference type="ARBA" id="ARBA00023136"/>
    </source>
</evidence>
<evidence type="ECO:0000256" key="2">
    <source>
        <dbReference type="ARBA" id="ARBA00007046"/>
    </source>
</evidence>
<dbReference type="Proteomes" id="UP000039865">
    <property type="component" value="Unassembled WGS sequence"/>
</dbReference>
<dbReference type="GO" id="GO:0046933">
    <property type="term" value="F:proton-transporting ATP synthase activity, rotational mechanism"/>
    <property type="evidence" value="ECO:0007669"/>
    <property type="project" value="InterPro"/>
</dbReference>
<evidence type="ECO:0000256" key="5">
    <source>
        <dbReference type="ARBA" id="ARBA00023065"/>
    </source>
</evidence>
<keyword evidence="7" id="KW-0472">Membrane</keyword>
<keyword evidence="4" id="KW-0375">Hydrogen ion transport</keyword>
<dbReference type="EMBL" id="CCKQ01011539">
    <property type="protein sequence ID" value="CDW83110.1"/>
    <property type="molecule type" value="Genomic_DNA"/>
</dbReference>
<accession>A0A078AL70</accession>
<dbReference type="FunCoup" id="A0A078AL70">
    <property type="interactions" value="292"/>
</dbReference>
<dbReference type="NCBIfam" id="TIGR01145">
    <property type="entry name" value="ATP_synt_delta"/>
    <property type="match status" value="1"/>
</dbReference>
<dbReference type="PRINTS" id="PR00125">
    <property type="entry name" value="ATPASEDELTA"/>
</dbReference>
<evidence type="ECO:0000256" key="6">
    <source>
        <dbReference type="ARBA" id="ARBA00023078"/>
    </source>
</evidence>
<dbReference type="SUPFAM" id="SSF47928">
    <property type="entry name" value="N-terminal domain of the delta subunit of the F1F0-ATP synthase"/>
    <property type="match status" value="1"/>
</dbReference>
<dbReference type="Pfam" id="PF00213">
    <property type="entry name" value="OSCP"/>
    <property type="match status" value="1"/>
</dbReference>
<proteinExistence type="inferred from homology"/>
<sequence>MMYSKGLRLFYSKGLHLLVARPAVTMTQQQVQNFSIYNQEMREFSSVKKSKGGRKGGAGTSSDAESENPAQEEKREAVQEVHHEETARPATVKDFSAAKIATNINLNLDKALFKAFSVGDINKVGSVADHQPSSKEDTIPGRYTTVLFTSASLQNQLYDVYEDMVFIGNLFDNSESFQLFTQNAGIGIKEIRAFNQALKDTGADISPVTIKFIEVLAENKRLMFIKEVSERYQKLYIQASKAEKISKVQIISAYKLTGEEEQQVLQALQSNPQSKGKDFVLEFKIDESIIGGLQMYTESEFMDLSLSTRLQRLNQEIQKMAD</sequence>
<evidence type="ECO:0000256" key="8">
    <source>
        <dbReference type="ARBA" id="ARBA00023310"/>
    </source>
</evidence>
<keyword evidence="5" id="KW-0406">Ion transport</keyword>
<evidence type="ECO:0000256" key="4">
    <source>
        <dbReference type="ARBA" id="ARBA00022781"/>
    </source>
</evidence>
<protein>
    <submittedName>
        <fullName evidence="10">Atp synthase subunit mitochondrial</fullName>
    </submittedName>
</protein>
<dbReference type="PANTHER" id="PTHR11910">
    <property type="entry name" value="ATP SYNTHASE DELTA CHAIN"/>
    <property type="match status" value="1"/>
</dbReference>
<keyword evidence="8" id="KW-0066">ATP synthesis</keyword>
<evidence type="ECO:0000256" key="9">
    <source>
        <dbReference type="SAM" id="MobiDB-lite"/>
    </source>
</evidence>
<keyword evidence="11" id="KW-1185">Reference proteome</keyword>
<gene>
    <name evidence="10" type="primary">Contig13590.g14499</name>
    <name evidence="10" type="ORF">STYLEM_12149</name>
</gene>
<reference evidence="10 11" key="1">
    <citation type="submission" date="2014-06" db="EMBL/GenBank/DDBJ databases">
        <authorList>
            <person name="Swart Estienne"/>
        </authorList>
    </citation>
    <scope>NUCLEOTIDE SEQUENCE [LARGE SCALE GENOMIC DNA]</scope>
    <source>
        <strain evidence="10 11">130c</strain>
    </source>
</reference>
<feature type="compositionally biased region" description="Basic and acidic residues" evidence="9">
    <location>
        <begin position="71"/>
        <end position="87"/>
    </location>
</feature>
<keyword evidence="3" id="KW-0813">Transport</keyword>